<feature type="region of interest" description="Disordered" evidence="1">
    <location>
        <begin position="157"/>
        <end position="181"/>
    </location>
</feature>
<proteinExistence type="predicted"/>
<evidence type="ECO:0000313" key="3">
    <source>
        <dbReference type="EMBL" id="CAB4964712.1"/>
    </source>
</evidence>
<keyword evidence="2" id="KW-0812">Transmembrane</keyword>
<reference evidence="3" key="1">
    <citation type="submission" date="2020-05" db="EMBL/GenBank/DDBJ databases">
        <authorList>
            <person name="Chiriac C."/>
            <person name="Salcher M."/>
            <person name="Ghai R."/>
            <person name="Kavagutti S V."/>
        </authorList>
    </citation>
    <scope>NUCLEOTIDE SEQUENCE</scope>
</reference>
<name>A0A6J7LCG6_9ZZZZ</name>
<evidence type="ECO:0000256" key="2">
    <source>
        <dbReference type="SAM" id="Phobius"/>
    </source>
</evidence>
<feature type="transmembrane region" description="Helical" evidence="2">
    <location>
        <begin position="6"/>
        <end position="24"/>
    </location>
</feature>
<protein>
    <submittedName>
        <fullName evidence="3">Unannotated protein</fullName>
    </submittedName>
</protein>
<keyword evidence="2" id="KW-1133">Transmembrane helix</keyword>
<dbReference type="AlphaFoldDB" id="A0A6J7LCG6"/>
<dbReference type="EMBL" id="CAFBNF010000379">
    <property type="protein sequence ID" value="CAB4964712.1"/>
    <property type="molecule type" value="Genomic_DNA"/>
</dbReference>
<evidence type="ECO:0000256" key="1">
    <source>
        <dbReference type="SAM" id="MobiDB-lite"/>
    </source>
</evidence>
<feature type="compositionally biased region" description="Pro residues" evidence="1">
    <location>
        <begin position="170"/>
        <end position="181"/>
    </location>
</feature>
<keyword evidence="2" id="KW-0472">Membrane</keyword>
<feature type="transmembrane region" description="Helical" evidence="2">
    <location>
        <begin position="135"/>
        <end position="154"/>
    </location>
</feature>
<accession>A0A6J7LCG6</accession>
<gene>
    <name evidence="3" type="ORF">UFOPK3773_02290</name>
</gene>
<organism evidence="3">
    <name type="scientific">freshwater metagenome</name>
    <dbReference type="NCBI Taxonomy" id="449393"/>
    <lineage>
        <taxon>unclassified sequences</taxon>
        <taxon>metagenomes</taxon>
        <taxon>ecological metagenomes</taxon>
    </lineage>
</organism>
<sequence>MRTLRVVLLSIIGVAAVAITLLMAPAPPTISVAKVSVTVPPINASSYASDIQTALSNGEANNSNAEGAPQQTVVNGWTARDLLAVIGAQLDEQNASVAKTQDGLAAVAEAVSQASAAQTSAVSQLAAAPIDRRPALLLMLAVLAIVVIGATLPAGPAPAGPTAPTAAAAPPLPAPSAPPIL</sequence>